<sequence>MPENPYADPTRECDIIMKGGVTSGVVYPQAILKLAEQYRFRSIGGTSAGAIAAGLTAACEFNRAGGGFETIEKIPAFLAGNLLSLFQPAPELGHLFDLLFKLKDKSSLWGGLSLIAGSQIAGFFRGRGLKKTLTRTLPAHHFGMCPGPTQEGADGPGLTDWLAEQLEIAAGRMTPGGAFPDRPLVFGDLWRGALCDIESDGAELDAMPAAQRRIGLSMVTTNLSMKRPNALPFLDDFNFYFSRSDFEKLFPPFVVDYMAGAVDAAHPYGDDYFHFPLGAKMPVIVAIRMSLSFPLLFTAIPLYRRYFSDRTADDNELELTLFSDGGLTSNFPIHFFDGLLPGRPTFGISLDEYDPRKWPKDDNGAIDDRVFLPMPAREGQSLAIQKIESLFGFLMSLFNASKDWQDQLQGVLPGYRERIAHIALKPDEGGLNLDMPPAAVERLSRFGEKAGERFTGAPGAPREERFDFDEHRWRRALVLYARLEESLAGLAGVWDKDVDGENFKSFLTRYKTNPGSYAGLSNNDRDALIERLDALAELGKSWSEDSIYKPDKFPKPPTDLRITPKQ</sequence>
<dbReference type="GO" id="GO:0016787">
    <property type="term" value="F:hydrolase activity"/>
    <property type="evidence" value="ECO:0007669"/>
    <property type="project" value="UniProtKB-UniRule"/>
</dbReference>
<dbReference type="InterPro" id="IPR052580">
    <property type="entry name" value="Lipid_Hydrolase"/>
</dbReference>
<dbReference type="Pfam" id="PF01734">
    <property type="entry name" value="Patatin"/>
    <property type="match status" value="1"/>
</dbReference>
<gene>
    <name evidence="5" type="ORF">CW354_04765</name>
</gene>
<dbReference type="OrthoDB" id="9770965at2"/>
<dbReference type="EMBL" id="PJCH01000003">
    <property type="protein sequence ID" value="PQA89251.1"/>
    <property type="molecule type" value="Genomic_DNA"/>
</dbReference>
<dbReference type="InterPro" id="IPR002641">
    <property type="entry name" value="PNPLA_dom"/>
</dbReference>
<keyword evidence="2" id="KW-0442">Lipid degradation</keyword>
<reference evidence="5 6" key="1">
    <citation type="submission" date="2017-12" db="EMBL/GenBank/DDBJ databases">
        <authorList>
            <person name="Hurst M.R.H."/>
        </authorList>
    </citation>
    <scope>NUCLEOTIDE SEQUENCE [LARGE SCALE GENOMIC DNA]</scope>
    <source>
        <strain evidence="5 6">SY-3-19</strain>
    </source>
</reference>
<dbReference type="PROSITE" id="PS51635">
    <property type="entry name" value="PNPLA"/>
    <property type="match status" value="1"/>
</dbReference>
<dbReference type="Proteomes" id="UP000239504">
    <property type="component" value="Unassembled WGS sequence"/>
</dbReference>
<feature type="active site" description="Proton acceptor" evidence="2">
    <location>
        <position position="324"/>
    </location>
</feature>
<keyword evidence="2" id="KW-0378">Hydrolase</keyword>
<dbReference type="AlphaFoldDB" id="A0A2S7K9U2"/>
<feature type="short sequence motif" description="DGA/G" evidence="2">
    <location>
        <begin position="324"/>
        <end position="326"/>
    </location>
</feature>
<accession>A0A2S7K9U2</accession>
<evidence type="ECO:0000259" key="4">
    <source>
        <dbReference type="PROSITE" id="PS51635"/>
    </source>
</evidence>
<dbReference type="InterPro" id="IPR016035">
    <property type="entry name" value="Acyl_Trfase/lysoPLipase"/>
</dbReference>
<keyword evidence="1 2" id="KW-0443">Lipid metabolism</keyword>
<feature type="domain" description="PNPLA" evidence="4">
    <location>
        <begin position="15"/>
        <end position="337"/>
    </location>
</feature>
<feature type="region of interest" description="Disordered" evidence="3">
    <location>
        <begin position="545"/>
        <end position="566"/>
    </location>
</feature>
<comment type="caution">
    <text evidence="2">Lacks conserved residue(s) required for the propagation of feature annotation.</text>
</comment>
<protein>
    <submittedName>
        <fullName evidence="5">RpoH suppressor</fullName>
    </submittedName>
</protein>
<proteinExistence type="predicted"/>
<evidence type="ECO:0000256" key="3">
    <source>
        <dbReference type="SAM" id="MobiDB-lite"/>
    </source>
</evidence>
<organism evidence="5 6">
    <name type="scientific">Hyphococcus luteus</name>
    <dbReference type="NCBI Taxonomy" id="2058213"/>
    <lineage>
        <taxon>Bacteria</taxon>
        <taxon>Pseudomonadati</taxon>
        <taxon>Pseudomonadota</taxon>
        <taxon>Alphaproteobacteria</taxon>
        <taxon>Parvularculales</taxon>
        <taxon>Parvularculaceae</taxon>
        <taxon>Hyphococcus</taxon>
    </lineage>
</organism>
<evidence type="ECO:0000256" key="2">
    <source>
        <dbReference type="PROSITE-ProRule" id="PRU01161"/>
    </source>
</evidence>
<feature type="compositionally biased region" description="Basic and acidic residues" evidence="3">
    <location>
        <begin position="545"/>
        <end position="554"/>
    </location>
</feature>
<comment type="caution">
    <text evidence="5">The sequence shown here is derived from an EMBL/GenBank/DDBJ whole genome shotgun (WGS) entry which is preliminary data.</text>
</comment>
<dbReference type="SUPFAM" id="SSF52151">
    <property type="entry name" value="FabD/lysophospholipase-like"/>
    <property type="match status" value="1"/>
</dbReference>
<evidence type="ECO:0000313" key="6">
    <source>
        <dbReference type="Proteomes" id="UP000239504"/>
    </source>
</evidence>
<evidence type="ECO:0000256" key="1">
    <source>
        <dbReference type="ARBA" id="ARBA00023098"/>
    </source>
</evidence>
<dbReference type="PANTHER" id="PTHR46394:SF1">
    <property type="entry name" value="PNPLA DOMAIN-CONTAINING PROTEIN"/>
    <property type="match status" value="1"/>
</dbReference>
<dbReference type="PANTHER" id="PTHR46394">
    <property type="entry name" value="ANNEXIN"/>
    <property type="match status" value="1"/>
</dbReference>
<dbReference type="Gene3D" id="3.40.1090.10">
    <property type="entry name" value="Cytosolic phospholipase A2 catalytic domain"/>
    <property type="match status" value="2"/>
</dbReference>
<feature type="active site" description="Nucleophile" evidence="2">
    <location>
        <position position="47"/>
    </location>
</feature>
<evidence type="ECO:0000313" key="5">
    <source>
        <dbReference type="EMBL" id="PQA89251.1"/>
    </source>
</evidence>
<keyword evidence="6" id="KW-1185">Reference proteome</keyword>
<feature type="short sequence motif" description="GXSXG" evidence="2">
    <location>
        <begin position="45"/>
        <end position="49"/>
    </location>
</feature>
<dbReference type="RefSeq" id="WP_104828889.1">
    <property type="nucleotide sequence ID" value="NZ_PJCH01000003.1"/>
</dbReference>
<name>A0A2S7K9U2_9PROT</name>
<dbReference type="GO" id="GO:0016042">
    <property type="term" value="P:lipid catabolic process"/>
    <property type="evidence" value="ECO:0007669"/>
    <property type="project" value="UniProtKB-UniRule"/>
</dbReference>